<dbReference type="AlphaFoldDB" id="A0A7W3R7H5"/>
<evidence type="ECO:0000313" key="3">
    <source>
        <dbReference type="Proteomes" id="UP000539313"/>
    </source>
</evidence>
<accession>A0A7W3R7H5</accession>
<dbReference type="Proteomes" id="UP000539313">
    <property type="component" value="Unassembled WGS sequence"/>
</dbReference>
<gene>
    <name evidence="2" type="ORF">HNR21_001401</name>
</gene>
<feature type="domain" description="HTH cro/C1-type" evidence="1">
    <location>
        <begin position="17"/>
        <end position="70"/>
    </location>
</feature>
<reference evidence="2 3" key="1">
    <citation type="submission" date="2020-08" db="EMBL/GenBank/DDBJ databases">
        <title>Sequencing the genomes of 1000 actinobacteria strains.</title>
        <authorList>
            <person name="Klenk H.-P."/>
        </authorList>
    </citation>
    <scope>NUCLEOTIDE SEQUENCE [LARGE SCALE GENOMIC DNA]</scope>
    <source>
        <strain evidence="2 3">DSM 45823</strain>
    </source>
</reference>
<dbReference type="CDD" id="cd00093">
    <property type="entry name" value="HTH_XRE"/>
    <property type="match status" value="1"/>
</dbReference>
<organism evidence="2 3">
    <name type="scientific">Thermomonospora cellulosilytica</name>
    <dbReference type="NCBI Taxonomy" id="1411118"/>
    <lineage>
        <taxon>Bacteria</taxon>
        <taxon>Bacillati</taxon>
        <taxon>Actinomycetota</taxon>
        <taxon>Actinomycetes</taxon>
        <taxon>Streptosporangiales</taxon>
        <taxon>Thermomonosporaceae</taxon>
        <taxon>Thermomonospora</taxon>
    </lineage>
</organism>
<dbReference type="InterPro" id="IPR001387">
    <property type="entry name" value="Cro/C1-type_HTH"/>
</dbReference>
<dbReference type="SMART" id="SM00530">
    <property type="entry name" value="HTH_XRE"/>
    <property type="match status" value="1"/>
</dbReference>
<dbReference type="Pfam" id="PF19054">
    <property type="entry name" value="DUF5753"/>
    <property type="match status" value="1"/>
</dbReference>
<dbReference type="Gene3D" id="1.10.260.40">
    <property type="entry name" value="lambda repressor-like DNA-binding domains"/>
    <property type="match status" value="1"/>
</dbReference>
<name>A0A7W3R7H5_9ACTN</name>
<comment type="caution">
    <text evidence="2">The sequence shown here is derived from an EMBL/GenBank/DDBJ whole genome shotgun (WGS) entry which is preliminary data.</text>
</comment>
<evidence type="ECO:0000259" key="1">
    <source>
        <dbReference type="PROSITE" id="PS50943"/>
    </source>
</evidence>
<keyword evidence="3" id="KW-1185">Reference proteome</keyword>
<dbReference type="RefSeq" id="WP_182704518.1">
    <property type="nucleotide sequence ID" value="NZ_JACJII010000001.1"/>
</dbReference>
<protein>
    <submittedName>
        <fullName evidence="2">Transcriptional regulator with XRE-family HTH domain</fullName>
    </submittedName>
</protein>
<dbReference type="Pfam" id="PF13560">
    <property type="entry name" value="HTH_31"/>
    <property type="match status" value="1"/>
</dbReference>
<dbReference type="InterPro" id="IPR010982">
    <property type="entry name" value="Lambda_DNA-bd_dom_sf"/>
</dbReference>
<evidence type="ECO:0000313" key="2">
    <source>
        <dbReference type="EMBL" id="MBA9002519.1"/>
    </source>
</evidence>
<proteinExistence type="predicted"/>
<dbReference type="GO" id="GO:0003677">
    <property type="term" value="F:DNA binding"/>
    <property type="evidence" value="ECO:0007669"/>
    <property type="project" value="InterPro"/>
</dbReference>
<dbReference type="InterPro" id="IPR043917">
    <property type="entry name" value="DUF5753"/>
</dbReference>
<dbReference type="EMBL" id="JACJII010000001">
    <property type="protein sequence ID" value="MBA9002519.1"/>
    <property type="molecule type" value="Genomic_DNA"/>
</dbReference>
<dbReference type="PROSITE" id="PS50943">
    <property type="entry name" value="HTH_CROC1"/>
    <property type="match status" value="1"/>
</dbReference>
<dbReference type="SUPFAM" id="SSF47413">
    <property type="entry name" value="lambda repressor-like DNA-binding domains"/>
    <property type="match status" value="1"/>
</dbReference>
<sequence length="281" mass="31535">MTKQGPTARQRKLASELRRLREAAGLTPEQAAGLLGWSRPKLVKIETASQLPSVGDVDRILGAYGPAEPLRLALLKLARDVRRRGWWASYSDVLPGSYAELEHAASRIRTWQPQLVHGLLQTEDYARTLIRGHFPDLAAEEIDRRVQARMTRRAMLARENPPRLECVLAEEVLRRPVGGRDVMRAQLRALLFAIERPNVSLRVVPIEQGYYPSIGTGGLVLFEFDSLADLSVAYMETIAGGRYEENVTEVRACKVMFERVADAALDEKDSADFIRTIAEEM</sequence>